<organism evidence="1 2">
    <name type="scientific">Salinihabitans flavidus</name>
    <dbReference type="NCBI Taxonomy" id="569882"/>
    <lineage>
        <taxon>Bacteria</taxon>
        <taxon>Pseudomonadati</taxon>
        <taxon>Pseudomonadota</taxon>
        <taxon>Alphaproteobacteria</taxon>
        <taxon>Rhodobacterales</taxon>
        <taxon>Roseobacteraceae</taxon>
        <taxon>Salinihabitans</taxon>
    </lineage>
</organism>
<sequence>MRYEQVELAEAAAHFERLAVIVDEVRRARELPALDGGASLAGYARRGDTAALAWDGAQLVGVSCLGLCHHFMAGPQWLPIKVHLVRAGYDLSRLGCSHFVYLSPDYWGGGATAALTQTARRSNPQVSHTLSHSFATPALEAWAAGLPGMVELGLKAPDGGRVFVWACES</sequence>
<gene>
    <name evidence="1" type="ORF">SAMN04490248_115109</name>
</gene>
<dbReference type="EMBL" id="FODS01000015">
    <property type="protein sequence ID" value="SEO90496.1"/>
    <property type="molecule type" value="Genomic_DNA"/>
</dbReference>
<keyword evidence="2" id="KW-1185">Reference proteome</keyword>
<evidence type="ECO:0000313" key="2">
    <source>
        <dbReference type="Proteomes" id="UP000198893"/>
    </source>
</evidence>
<dbReference type="STRING" id="569882.SAMN04490248_115109"/>
<dbReference type="RefSeq" id="WP_093119098.1">
    <property type="nucleotide sequence ID" value="NZ_FODS01000015.1"/>
</dbReference>
<dbReference type="AlphaFoldDB" id="A0A1H8TI73"/>
<protein>
    <recommendedName>
        <fullName evidence="3">N-acetyltransferase domain-containing protein</fullName>
    </recommendedName>
</protein>
<proteinExistence type="predicted"/>
<reference evidence="1 2" key="1">
    <citation type="submission" date="2016-10" db="EMBL/GenBank/DDBJ databases">
        <authorList>
            <person name="de Groot N.N."/>
        </authorList>
    </citation>
    <scope>NUCLEOTIDE SEQUENCE [LARGE SCALE GENOMIC DNA]</scope>
    <source>
        <strain evidence="1 2">DSM 27842</strain>
    </source>
</reference>
<name>A0A1H8TI73_9RHOB</name>
<evidence type="ECO:0000313" key="1">
    <source>
        <dbReference type="EMBL" id="SEO90496.1"/>
    </source>
</evidence>
<evidence type="ECO:0008006" key="3">
    <source>
        <dbReference type="Google" id="ProtNLM"/>
    </source>
</evidence>
<accession>A0A1H8TI73</accession>
<dbReference type="Proteomes" id="UP000198893">
    <property type="component" value="Unassembled WGS sequence"/>
</dbReference>